<dbReference type="PANTHER" id="PTHR46796:SF13">
    <property type="entry name" value="HTH-TYPE TRANSCRIPTIONAL ACTIVATOR RHAS"/>
    <property type="match status" value="1"/>
</dbReference>
<accession>A0A0R0BNV3</accession>
<keyword evidence="1" id="KW-0805">Transcription regulation</keyword>
<dbReference type="SUPFAM" id="SSF46689">
    <property type="entry name" value="Homeodomain-like"/>
    <property type="match status" value="2"/>
</dbReference>
<name>A0A0R0BNV3_9GAMM</name>
<dbReference type="Pfam" id="PF12833">
    <property type="entry name" value="HTH_18"/>
    <property type="match status" value="1"/>
</dbReference>
<reference evidence="5 6" key="1">
    <citation type="submission" date="2015-05" db="EMBL/GenBank/DDBJ databases">
        <title>Genome sequencing and analysis of members of genus Stenotrophomonas.</title>
        <authorList>
            <person name="Patil P.P."/>
            <person name="Midha S."/>
            <person name="Patil P.B."/>
        </authorList>
    </citation>
    <scope>NUCLEOTIDE SEQUENCE [LARGE SCALE GENOMIC DNA]</scope>
    <source>
        <strain evidence="5 6">DSM 17805</strain>
    </source>
</reference>
<protein>
    <submittedName>
        <fullName evidence="5">AraC family transcriptional regulator</fullName>
    </submittedName>
</protein>
<evidence type="ECO:0000259" key="4">
    <source>
        <dbReference type="PROSITE" id="PS01124"/>
    </source>
</evidence>
<dbReference type="InterPro" id="IPR020449">
    <property type="entry name" value="Tscrpt_reg_AraC-type_HTH"/>
</dbReference>
<dbReference type="RefSeq" id="WP_057664843.1">
    <property type="nucleotide sequence ID" value="NZ_LDJH01000008.1"/>
</dbReference>
<comment type="caution">
    <text evidence="5">The sequence shown here is derived from an EMBL/GenBank/DDBJ whole genome shotgun (WGS) entry which is preliminary data.</text>
</comment>
<dbReference type="InterPro" id="IPR035965">
    <property type="entry name" value="PAS-like_dom_sf"/>
</dbReference>
<dbReference type="PRINTS" id="PR00032">
    <property type="entry name" value="HTHARAC"/>
</dbReference>
<dbReference type="SMART" id="SM00342">
    <property type="entry name" value="HTH_ARAC"/>
    <property type="match status" value="1"/>
</dbReference>
<evidence type="ECO:0000313" key="5">
    <source>
        <dbReference type="EMBL" id="KRG58975.1"/>
    </source>
</evidence>
<keyword evidence="2" id="KW-0238">DNA-binding</keyword>
<keyword evidence="6" id="KW-1185">Reference proteome</keyword>
<dbReference type="AlphaFoldDB" id="A0A0R0BNV3"/>
<dbReference type="InterPro" id="IPR013656">
    <property type="entry name" value="PAS_4"/>
</dbReference>
<dbReference type="InterPro" id="IPR000014">
    <property type="entry name" value="PAS"/>
</dbReference>
<organism evidence="5 6">
    <name type="scientific">Stenotrophomonas koreensis</name>
    <dbReference type="NCBI Taxonomy" id="266128"/>
    <lineage>
        <taxon>Bacteria</taxon>
        <taxon>Pseudomonadati</taxon>
        <taxon>Pseudomonadota</taxon>
        <taxon>Gammaproteobacteria</taxon>
        <taxon>Lysobacterales</taxon>
        <taxon>Lysobacteraceae</taxon>
        <taxon>Stenotrophomonas</taxon>
    </lineage>
</organism>
<gene>
    <name evidence="5" type="ORF">ABB25_05790</name>
</gene>
<dbReference type="Pfam" id="PF08448">
    <property type="entry name" value="PAS_4"/>
    <property type="match status" value="1"/>
</dbReference>
<dbReference type="InterPro" id="IPR009057">
    <property type="entry name" value="Homeodomain-like_sf"/>
</dbReference>
<dbReference type="PROSITE" id="PS01124">
    <property type="entry name" value="HTH_ARAC_FAMILY_2"/>
    <property type="match status" value="1"/>
</dbReference>
<dbReference type="GO" id="GO:0003700">
    <property type="term" value="F:DNA-binding transcription factor activity"/>
    <property type="evidence" value="ECO:0007669"/>
    <property type="project" value="InterPro"/>
</dbReference>
<evidence type="ECO:0000256" key="1">
    <source>
        <dbReference type="ARBA" id="ARBA00023015"/>
    </source>
</evidence>
<dbReference type="OrthoDB" id="6146868at2"/>
<dbReference type="PANTHER" id="PTHR46796">
    <property type="entry name" value="HTH-TYPE TRANSCRIPTIONAL ACTIVATOR RHAS-RELATED"/>
    <property type="match status" value="1"/>
</dbReference>
<evidence type="ECO:0000313" key="6">
    <source>
        <dbReference type="Proteomes" id="UP000051254"/>
    </source>
</evidence>
<dbReference type="Gene3D" id="3.30.450.20">
    <property type="entry name" value="PAS domain"/>
    <property type="match status" value="1"/>
</dbReference>
<dbReference type="Gene3D" id="1.10.10.60">
    <property type="entry name" value="Homeodomain-like"/>
    <property type="match status" value="2"/>
</dbReference>
<dbReference type="InterPro" id="IPR018060">
    <property type="entry name" value="HTH_AraC"/>
</dbReference>
<keyword evidence="3" id="KW-0804">Transcription</keyword>
<dbReference type="Proteomes" id="UP000051254">
    <property type="component" value="Unassembled WGS sequence"/>
</dbReference>
<evidence type="ECO:0000256" key="3">
    <source>
        <dbReference type="ARBA" id="ARBA00023163"/>
    </source>
</evidence>
<dbReference type="InterPro" id="IPR018062">
    <property type="entry name" value="HTH_AraC-typ_CS"/>
</dbReference>
<dbReference type="CDD" id="cd00130">
    <property type="entry name" value="PAS"/>
    <property type="match status" value="1"/>
</dbReference>
<dbReference type="SUPFAM" id="SSF55785">
    <property type="entry name" value="PYP-like sensor domain (PAS domain)"/>
    <property type="match status" value="1"/>
</dbReference>
<feature type="domain" description="HTH araC/xylS-type" evidence="4">
    <location>
        <begin position="143"/>
        <end position="240"/>
    </location>
</feature>
<dbReference type="STRING" id="266128.ABB25_05790"/>
<dbReference type="InterPro" id="IPR050204">
    <property type="entry name" value="AraC_XylS_family_regulators"/>
</dbReference>
<proteinExistence type="predicted"/>
<sequence length="256" mass="28648">MLPNPASPSHAPSLDPAEVEALFDAIPSVLFFAKDAQGRYTHVNQTMLRRLGVRSRAEVIGKRADEVYPAGMSATYVEQDARVLAGEVIENVMELHLFANRQPGWCLSCKRPIIQDGRIVGLIGISRDLGQRGGLEAEYEPLRLALEYLNSHYSHSVRMQTLLDLTGFSLSKLERSFRKVFQMTPQQVLTRLRIQMAMHLLHGPDSIASIGQACGFTDQSAFTRKFRAETGMAPRQYRLQVNARGARQSDRQPPLT</sequence>
<evidence type="ECO:0000256" key="2">
    <source>
        <dbReference type="ARBA" id="ARBA00023125"/>
    </source>
</evidence>
<dbReference type="PROSITE" id="PS00041">
    <property type="entry name" value="HTH_ARAC_FAMILY_1"/>
    <property type="match status" value="1"/>
</dbReference>
<dbReference type="SMART" id="SM00091">
    <property type="entry name" value="PAS"/>
    <property type="match status" value="1"/>
</dbReference>
<dbReference type="GO" id="GO:0043565">
    <property type="term" value="F:sequence-specific DNA binding"/>
    <property type="evidence" value="ECO:0007669"/>
    <property type="project" value="InterPro"/>
</dbReference>
<dbReference type="EMBL" id="LDJH01000008">
    <property type="protein sequence ID" value="KRG58975.1"/>
    <property type="molecule type" value="Genomic_DNA"/>
</dbReference>
<dbReference type="PATRIC" id="fig|266128.3.peg.2825"/>